<dbReference type="Pfam" id="PF13610">
    <property type="entry name" value="DDE_Tnp_IS240"/>
    <property type="match status" value="1"/>
</dbReference>
<dbReference type="PROSITE" id="PS50994">
    <property type="entry name" value="INTEGRASE"/>
    <property type="match status" value="1"/>
</dbReference>
<dbReference type="InterPro" id="IPR012337">
    <property type="entry name" value="RNaseH-like_sf"/>
</dbReference>
<organism evidence="6 7">
    <name type="scientific">Parafrankia colletiae</name>
    <dbReference type="NCBI Taxonomy" id="573497"/>
    <lineage>
        <taxon>Bacteria</taxon>
        <taxon>Bacillati</taxon>
        <taxon>Actinomycetota</taxon>
        <taxon>Actinomycetes</taxon>
        <taxon>Frankiales</taxon>
        <taxon>Frankiaceae</taxon>
        <taxon>Parafrankia</taxon>
    </lineage>
</organism>
<keyword evidence="7" id="KW-1185">Reference proteome</keyword>
<dbReference type="InterPro" id="IPR032874">
    <property type="entry name" value="DDE_dom"/>
</dbReference>
<evidence type="ECO:0000256" key="2">
    <source>
        <dbReference type="ARBA" id="ARBA00022578"/>
    </source>
</evidence>
<dbReference type="GO" id="GO:0032196">
    <property type="term" value="P:transposition"/>
    <property type="evidence" value="ECO:0007669"/>
    <property type="project" value="UniProtKB-KW"/>
</dbReference>
<dbReference type="GO" id="GO:0003677">
    <property type="term" value="F:DNA binding"/>
    <property type="evidence" value="ECO:0007669"/>
    <property type="project" value="UniProtKB-KW"/>
</dbReference>
<evidence type="ECO:0000256" key="1">
    <source>
        <dbReference type="ARBA" id="ARBA00002286"/>
    </source>
</evidence>
<dbReference type="InterPro" id="IPR001584">
    <property type="entry name" value="Integrase_cat-core"/>
</dbReference>
<evidence type="ECO:0000313" key="6">
    <source>
        <dbReference type="EMBL" id="OHV42760.1"/>
    </source>
</evidence>
<keyword evidence="3" id="KW-0238">DNA-binding</keyword>
<dbReference type="Proteomes" id="UP000179627">
    <property type="component" value="Unassembled WGS sequence"/>
</dbReference>
<evidence type="ECO:0000259" key="5">
    <source>
        <dbReference type="PROSITE" id="PS50994"/>
    </source>
</evidence>
<comment type="caution">
    <text evidence="6">The sequence shown here is derived from an EMBL/GenBank/DDBJ whole genome shotgun (WGS) entry which is preliminary data.</text>
</comment>
<dbReference type="RefSeq" id="WP_071082905.1">
    <property type="nucleotide sequence ID" value="NZ_MBLM01000042.1"/>
</dbReference>
<dbReference type="GO" id="GO:0015074">
    <property type="term" value="P:DNA integration"/>
    <property type="evidence" value="ECO:0007669"/>
    <property type="project" value="InterPro"/>
</dbReference>
<feature type="domain" description="Integrase catalytic" evidence="5">
    <location>
        <begin position="65"/>
        <end position="156"/>
    </location>
</feature>
<dbReference type="PANTHER" id="PTHR35528:SF3">
    <property type="entry name" value="BLL1675 PROTEIN"/>
    <property type="match status" value="1"/>
</dbReference>
<comment type="function">
    <text evidence="1">Involved in the transposition of the insertion sequence.</text>
</comment>
<dbReference type="NCBIfam" id="NF033587">
    <property type="entry name" value="transpos_IS6"/>
    <property type="match status" value="1"/>
</dbReference>
<dbReference type="InterPro" id="IPR047930">
    <property type="entry name" value="Transpos_IS6"/>
</dbReference>
<sequence>MSEFAGFRFPPEVIVLAVRWYLRFALSYRDVEELLTERGLDVDHVTIYRWVQRFTPLLVEAARPCRHRPGDRWFVDETYVKVAGRWTYLYRAVDQYGQVIDVLASTRRDQAAARRFFVRALTQGRRPVEVTTDKAPVYPRILDELLPEACHVNAVRENNRIEADHGRLKARLRPMRGLKRLRSVQTISAGHALIQNIRRGHYELGIDTNPQLRLAAAFTELAVAV</sequence>
<keyword evidence="4" id="KW-0233">DNA recombination</keyword>
<name>A0A1S1R949_9ACTN</name>
<evidence type="ECO:0000256" key="3">
    <source>
        <dbReference type="ARBA" id="ARBA00023125"/>
    </source>
</evidence>
<reference evidence="7" key="1">
    <citation type="submission" date="2016-07" db="EMBL/GenBank/DDBJ databases">
        <title>Sequence Frankia sp. strain CcI1.17.</title>
        <authorList>
            <person name="Ghodhbane-Gtari F."/>
            <person name="Swanson E."/>
            <person name="Gueddou A."/>
            <person name="Morris K."/>
            <person name="Hezbri K."/>
            <person name="Ktari A."/>
            <person name="Nouioui I."/>
            <person name="Abebe-Akele F."/>
            <person name="Simpson S."/>
            <person name="Thomas K."/>
            <person name="Gtari M."/>
            <person name="Tisa L.S."/>
            <person name="Hurst S."/>
        </authorList>
    </citation>
    <scope>NUCLEOTIDE SEQUENCE [LARGE SCALE GENOMIC DNA]</scope>
    <source>
        <strain evidence="7">Cc1.17</strain>
    </source>
</reference>
<dbReference type="InterPro" id="IPR052183">
    <property type="entry name" value="IS_Transposase"/>
</dbReference>
<gene>
    <name evidence="6" type="ORF">CC117_32935</name>
</gene>
<protein>
    <submittedName>
        <fullName evidence="6">Transposase</fullName>
    </submittedName>
</protein>
<dbReference type="PANTHER" id="PTHR35528">
    <property type="entry name" value="BLL1675 PROTEIN"/>
    <property type="match status" value="1"/>
</dbReference>
<evidence type="ECO:0000313" key="7">
    <source>
        <dbReference type="Proteomes" id="UP000179627"/>
    </source>
</evidence>
<dbReference type="OrthoDB" id="1376408at2"/>
<keyword evidence="2" id="KW-0815">Transposition</keyword>
<dbReference type="SUPFAM" id="SSF53098">
    <property type="entry name" value="Ribonuclease H-like"/>
    <property type="match status" value="1"/>
</dbReference>
<dbReference type="AlphaFoldDB" id="A0A1S1R949"/>
<dbReference type="EMBL" id="MBLM01000042">
    <property type="protein sequence ID" value="OHV42760.1"/>
    <property type="molecule type" value="Genomic_DNA"/>
</dbReference>
<dbReference type="Gene3D" id="3.30.420.10">
    <property type="entry name" value="Ribonuclease H-like superfamily/Ribonuclease H"/>
    <property type="match status" value="1"/>
</dbReference>
<accession>A0A1S1R949</accession>
<proteinExistence type="predicted"/>
<dbReference type="InterPro" id="IPR036397">
    <property type="entry name" value="RNaseH_sf"/>
</dbReference>
<dbReference type="GO" id="GO:0006310">
    <property type="term" value="P:DNA recombination"/>
    <property type="evidence" value="ECO:0007669"/>
    <property type="project" value="UniProtKB-KW"/>
</dbReference>
<evidence type="ECO:0000256" key="4">
    <source>
        <dbReference type="ARBA" id="ARBA00023172"/>
    </source>
</evidence>